<evidence type="ECO:0000313" key="2">
    <source>
        <dbReference type="Proteomes" id="UP000186931"/>
    </source>
</evidence>
<evidence type="ECO:0000313" key="1">
    <source>
        <dbReference type="EMBL" id="OFE43627.1"/>
    </source>
</evidence>
<proteinExistence type="predicted"/>
<dbReference type="InterPro" id="IPR013398">
    <property type="entry name" value="CRISPR-assoc_prot_Csy2"/>
</dbReference>
<comment type="caution">
    <text evidence="1">The sequence shown here is derived from an EMBL/GenBank/DDBJ whole genome shotgun (WGS) entry which is preliminary data.</text>
</comment>
<dbReference type="EMBL" id="MKQS01000010">
    <property type="protein sequence ID" value="OFE43627.1"/>
    <property type="molecule type" value="Genomic_DNA"/>
</dbReference>
<dbReference type="RefSeq" id="WP_070154195.1">
    <property type="nucleotide sequence ID" value="NZ_MKQS01000010.1"/>
</dbReference>
<accession>A0A1E8E1Y7</accession>
<gene>
    <name evidence="1" type="ORF">BJN41_13625</name>
</gene>
<dbReference type="STRING" id="202956.BJN41_13625"/>
<dbReference type="AlphaFoldDB" id="A0A1E8E1Y7"/>
<dbReference type="Pfam" id="PF09614">
    <property type="entry name" value="Cas_Csy2"/>
    <property type="match status" value="1"/>
</dbReference>
<dbReference type="Proteomes" id="UP000186931">
    <property type="component" value="Unassembled WGS sequence"/>
</dbReference>
<organism evidence="1 2">
    <name type="scientific">Acinetobacter towneri</name>
    <dbReference type="NCBI Taxonomy" id="202956"/>
    <lineage>
        <taxon>Bacteria</taxon>
        <taxon>Pseudomonadati</taxon>
        <taxon>Pseudomonadota</taxon>
        <taxon>Gammaproteobacteria</taxon>
        <taxon>Moraxellales</taxon>
        <taxon>Moraxellaceae</taxon>
        <taxon>Acinetobacter</taxon>
    </lineage>
</organism>
<sequence length="300" mass="33988">MSCFVVIPYIKVQAANFQSNGLIMGGAPLMAAAMFSHHLARQIEAEDLGFYYVHHDIQPLGGEAYGRFTPAQRRGATFIGKTDYSSKNKYALSLQPTASCHLLFSLVIEFDARRPDLDTLVQTIKRSKFAGGHILEFGKIQDFNDAEDALAQISSGFLIHDRNDLLTAYQKAYQVNRLQAFSQLLAHRPQAKNSDTPILEHLPNENLAWLSATTLGYALLEQPTADRTGIRHADDQDETQHAYAEPLTGLIQYHSLNSILNEIRLETSIYPDDYLEQIQWSYHWIQDDVFLLQQNQQFNN</sequence>
<reference evidence="1 2" key="1">
    <citation type="submission" date="2016-10" db="EMBL/GenBank/DDBJ databases">
        <title>Genome of airborne Acinetobacter sp. 5-2Ac02 in the hospital environment: Species near to Acinetobacter towneri.</title>
        <authorList>
            <person name="Barbosa B."/>
            <person name="Fernandez-Garcia L."/>
            <person name="Gato E."/>
            <person name="Leao R."/>
            <person name="Albano R."/>
            <person name="Fernandez B."/>
            <person name="Fernandez-Cuenca F."/>
            <person name="Marques E."/>
            <person name="Tomas M."/>
        </authorList>
    </citation>
    <scope>NUCLEOTIDE SEQUENCE [LARGE SCALE GENOMIC DNA]</scope>
    <source>
        <strain evidence="1 2">5-2Ac02</strain>
    </source>
</reference>
<dbReference type="NCBIfam" id="TIGR02565">
    <property type="entry name" value="cas_Csy2"/>
    <property type="match status" value="1"/>
</dbReference>
<name>A0A1E8E1Y7_9GAMM</name>
<protein>
    <submittedName>
        <fullName evidence="1">Type I-F CRISPR-associated protein Csy2</fullName>
    </submittedName>
</protein>